<evidence type="ECO:0000256" key="4">
    <source>
        <dbReference type="ARBA" id="ARBA00022630"/>
    </source>
</evidence>
<dbReference type="InterPro" id="IPR036188">
    <property type="entry name" value="FAD/NAD-bd_sf"/>
</dbReference>
<dbReference type="PANTHER" id="PTHR43539">
    <property type="entry name" value="FLAVIN-BINDING MONOOXYGENASE-LIKE PROTEIN (AFU_ORTHOLOGUE AFUA_4G09220)"/>
    <property type="match status" value="1"/>
</dbReference>
<evidence type="ECO:0000256" key="5">
    <source>
        <dbReference type="ARBA" id="ARBA00022827"/>
    </source>
</evidence>
<feature type="domain" description="FAD-binding" evidence="11">
    <location>
        <begin position="21"/>
        <end position="49"/>
    </location>
</feature>
<name>A0A0V0H6S8_SOLCH</name>
<dbReference type="GO" id="GO:0103075">
    <property type="term" value="F:indole-3-pyruvate monooxygenase activity"/>
    <property type="evidence" value="ECO:0007669"/>
    <property type="project" value="UniProtKB-EC"/>
</dbReference>
<evidence type="ECO:0000256" key="10">
    <source>
        <dbReference type="ARBA" id="ARBA00047707"/>
    </source>
</evidence>
<proteinExistence type="inferred from homology"/>
<evidence type="ECO:0000256" key="9">
    <source>
        <dbReference type="ARBA" id="ARBA00039148"/>
    </source>
</evidence>
<evidence type="ECO:0000256" key="2">
    <source>
        <dbReference type="ARBA" id="ARBA00004814"/>
    </source>
</evidence>
<evidence type="ECO:0000256" key="6">
    <source>
        <dbReference type="ARBA" id="ARBA00022857"/>
    </source>
</evidence>
<evidence type="ECO:0000256" key="3">
    <source>
        <dbReference type="ARBA" id="ARBA00009183"/>
    </source>
</evidence>
<accession>A0A0V0H6S8</accession>
<keyword evidence="8" id="KW-0073">Auxin biosynthesis</keyword>
<dbReference type="EC" id="1.14.13.168" evidence="9"/>
<evidence type="ECO:0000259" key="11">
    <source>
        <dbReference type="Pfam" id="PF01494"/>
    </source>
</evidence>
<organism evidence="12">
    <name type="scientific">Solanum chacoense</name>
    <name type="common">Chaco potato</name>
    <dbReference type="NCBI Taxonomy" id="4108"/>
    <lineage>
        <taxon>Eukaryota</taxon>
        <taxon>Viridiplantae</taxon>
        <taxon>Streptophyta</taxon>
        <taxon>Embryophyta</taxon>
        <taxon>Tracheophyta</taxon>
        <taxon>Spermatophyta</taxon>
        <taxon>Magnoliopsida</taxon>
        <taxon>eudicotyledons</taxon>
        <taxon>Gunneridae</taxon>
        <taxon>Pentapetalae</taxon>
        <taxon>asterids</taxon>
        <taxon>lamiids</taxon>
        <taxon>Solanales</taxon>
        <taxon>Solanaceae</taxon>
        <taxon>Solanoideae</taxon>
        <taxon>Solaneae</taxon>
        <taxon>Solanum</taxon>
    </lineage>
</organism>
<comment type="pathway">
    <text evidence="2">Plant hormone metabolism; auxin biosynthesis.</text>
</comment>
<protein>
    <recommendedName>
        <fullName evidence="9">indole-3-pyruvate monooxygenase</fullName>
        <ecNumber evidence="9">1.14.13.168</ecNumber>
    </recommendedName>
</protein>
<comment type="similarity">
    <text evidence="3">Belongs to the FMO family.</text>
</comment>
<sequence length="69" mass="7454">MFNFSDNDMFARRCVWVNGPVIVGAGPSGLAVGACLKEQGVPCVILERSDCIASLWQKKNLRSIKASPT</sequence>
<dbReference type="EMBL" id="GEDG01025051">
    <property type="protein sequence ID" value="JAP15520.1"/>
    <property type="molecule type" value="Transcribed_RNA"/>
</dbReference>
<keyword evidence="7" id="KW-0560">Oxidoreductase</keyword>
<dbReference type="Gene3D" id="3.50.50.60">
    <property type="entry name" value="FAD/NAD(P)-binding domain"/>
    <property type="match status" value="1"/>
</dbReference>
<keyword evidence="6" id="KW-0521">NADP</keyword>
<dbReference type="PANTHER" id="PTHR43539:SF11">
    <property type="entry name" value="INDOLE-3-PYRUVATE MONOOXYGENASE YUCCA8-RELATED"/>
    <property type="match status" value="1"/>
</dbReference>
<evidence type="ECO:0000313" key="12">
    <source>
        <dbReference type="EMBL" id="JAP15520.1"/>
    </source>
</evidence>
<dbReference type="AlphaFoldDB" id="A0A0V0H6S8"/>
<keyword evidence="5" id="KW-0274">FAD</keyword>
<dbReference type="GO" id="GO:0071949">
    <property type="term" value="F:FAD binding"/>
    <property type="evidence" value="ECO:0007669"/>
    <property type="project" value="InterPro"/>
</dbReference>
<evidence type="ECO:0000256" key="8">
    <source>
        <dbReference type="ARBA" id="ARBA00023070"/>
    </source>
</evidence>
<dbReference type="Pfam" id="PF01494">
    <property type="entry name" value="FAD_binding_3"/>
    <property type="match status" value="1"/>
</dbReference>
<keyword evidence="4" id="KW-0285">Flavoprotein</keyword>
<evidence type="ECO:0000256" key="1">
    <source>
        <dbReference type="ARBA" id="ARBA00001974"/>
    </source>
</evidence>
<reference evidence="12" key="1">
    <citation type="submission" date="2015-12" db="EMBL/GenBank/DDBJ databases">
        <title>Gene expression during late stages of embryo sac development: a critical building block for successful pollen-pistil interactions.</title>
        <authorList>
            <person name="Liu Y."/>
            <person name="Joly V."/>
            <person name="Sabar M."/>
            <person name="Matton D.P."/>
        </authorList>
    </citation>
    <scope>NUCLEOTIDE SEQUENCE</scope>
</reference>
<dbReference type="InterPro" id="IPR002938">
    <property type="entry name" value="FAD-bd"/>
</dbReference>
<dbReference type="GO" id="GO:0009851">
    <property type="term" value="P:auxin biosynthetic process"/>
    <property type="evidence" value="ECO:0007669"/>
    <property type="project" value="UniProtKB-KW"/>
</dbReference>
<comment type="cofactor">
    <cofactor evidence="1">
        <name>FAD</name>
        <dbReference type="ChEBI" id="CHEBI:57692"/>
    </cofactor>
</comment>
<dbReference type="InterPro" id="IPR050982">
    <property type="entry name" value="Auxin_biosynth/cation_transpt"/>
</dbReference>
<comment type="catalytic activity">
    <reaction evidence="10">
        <text>indole-3-pyruvate + NADPH + O2 + H(+) = (indol-3-yl)acetate + CO2 + NADP(+) + H2O</text>
        <dbReference type="Rhea" id="RHEA:34331"/>
        <dbReference type="ChEBI" id="CHEBI:15377"/>
        <dbReference type="ChEBI" id="CHEBI:15378"/>
        <dbReference type="ChEBI" id="CHEBI:15379"/>
        <dbReference type="ChEBI" id="CHEBI:16526"/>
        <dbReference type="ChEBI" id="CHEBI:17640"/>
        <dbReference type="ChEBI" id="CHEBI:30854"/>
        <dbReference type="ChEBI" id="CHEBI:57783"/>
        <dbReference type="ChEBI" id="CHEBI:58349"/>
        <dbReference type="EC" id="1.14.13.168"/>
    </reaction>
</comment>
<dbReference type="SUPFAM" id="SSF51905">
    <property type="entry name" value="FAD/NAD(P)-binding domain"/>
    <property type="match status" value="1"/>
</dbReference>
<evidence type="ECO:0000256" key="7">
    <source>
        <dbReference type="ARBA" id="ARBA00023002"/>
    </source>
</evidence>